<comment type="caution">
    <text evidence="1">The sequence shown here is derived from an EMBL/GenBank/DDBJ whole genome shotgun (WGS) entry which is preliminary data.</text>
</comment>
<accession>A0ABQ1EFU5</accession>
<name>A0ABQ1EFU5_9CLOT</name>
<dbReference type="Proteomes" id="UP000663802">
    <property type="component" value="Unassembled WGS sequence"/>
</dbReference>
<proteinExistence type="predicted"/>
<keyword evidence="2" id="KW-1185">Reference proteome</keyword>
<organism evidence="1 2">
    <name type="scientific">Clostridium zeae</name>
    <dbReference type="NCBI Taxonomy" id="2759022"/>
    <lineage>
        <taxon>Bacteria</taxon>
        <taxon>Bacillati</taxon>
        <taxon>Bacillota</taxon>
        <taxon>Clostridia</taxon>
        <taxon>Eubacteriales</taxon>
        <taxon>Clostridiaceae</taxon>
        <taxon>Clostridium</taxon>
    </lineage>
</organism>
<reference evidence="1 2" key="1">
    <citation type="journal article" date="2021" name="Int. J. Syst. Evol. Microbiol.">
        <title>Clostridium zeae sp. nov., isolated from corn silage.</title>
        <authorList>
            <person name="Kobayashi H."/>
            <person name="Tanizawa Y."/>
            <person name="Yagura M."/>
            <person name="Sakamoto M."/>
            <person name="Ohkuma M."/>
            <person name="Tohno M."/>
        </authorList>
    </citation>
    <scope>NUCLEOTIDE SEQUENCE [LARGE SCALE GENOMIC DNA]</scope>
    <source>
        <strain evidence="1 2">CSC2</strain>
    </source>
</reference>
<protein>
    <submittedName>
        <fullName evidence="1">Uncharacterized protein</fullName>
    </submittedName>
</protein>
<gene>
    <name evidence="1" type="ORF">CSC2_42020</name>
</gene>
<dbReference type="EMBL" id="BMBA01000006">
    <property type="protein sequence ID" value="GFZ33676.1"/>
    <property type="molecule type" value="Genomic_DNA"/>
</dbReference>
<evidence type="ECO:0000313" key="2">
    <source>
        <dbReference type="Proteomes" id="UP000663802"/>
    </source>
</evidence>
<sequence length="51" mass="5680">MDGADICFEIKVSLLRCLILLAKSYSMSGSNILISVIMLKNHGIYVLYSEL</sequence>
<evidence type="ECO:0000313" key="1">
    <source>
        <dbReference type="EMBL" id="GFZ33676.1"/>
    </source>
</evidence>